<accession>A0A916YGG1</accession>
<comment type="caution">
    <text evidence="2">The sequence shown here is derived from an EMBL/GenBank/DDBJ whole genome shotgun (WGS) entry which is preliminary data.</text>
</comment>
<evidence type="ECO:0000256" key="1">
    <source>
        <dbReference type="ARBA" id="ARBA00022801"/>
    </source>
</evidence>
<dbReference type="SFLD" id="SFLDG01129">
    <property type="entry name" value="C1.5:_HAD__Beta-PGM__Phosphata"/>
    <property type="match status" value="1"/>
</dbReference>
<dbReference type="EMBL" id="BMJJ01000019">
    <property type="protein sequence ID" value="GGD42308.1"/>
    <property type="molecule type" value="Genomic_DNA"/>
</dbReference>
<proteinExistence type="predicted"/>
<gene>
    <name evidence="2" type="ORF">GCM10011335_51250</name>
</gene>
<reference evidence="2" key="2">
    <citation type="submission" date="2020-09" db="EMBL/GenBank/DDBJ databases">
        <authorList>
            <person name="Sun Q."/>
            <person name="Zhou Y."/>
        </authorList>
    </citation>
    <scope>NUCLEOTIDE SEQUENCE</scope>
    <source>
        <strain evidence="2">CGMCC 1.15493</strain>
    </source>
</reference>
<dbReference type="AlphaFoldDB" id="A0A916YGG1"/>
<evidence type="ECO:0000313" key="2">
    <source>
        <dbReference type="EMBL" id="GGD42308.1"/>
    </source>
</evidence>
<dbReference type="Gene3D" id="3.40.50.1000">
    <property type="entry name" value="HAD superfamily/HAD-like"/>
    <property type="match status" value="1"/>
</dbReference>
<dbReference type="SFLD" id="SFLDS00003">
    <property type="entry name" value="Haloacid_Dehalogenase"/>
    <property type="match status" value="1"/>
</dbReference>
<sequence>MPPLSALWTPRQKLPHHPGMDESLTTIGFDADDTLWQSEQFYRLTEDRFAGLLAGHGDGPDISARLLAAERRNLALYGFGVKGFTLSMIETALELTQNAAPGALMRQILDIGREMLAHPVETLPGVLPTLEALAPRFRLVLVTKGDLFDQERKLAASGLGELFDAVEIVSDKTQAVYERVFSRHGDGPARAMMVGNSLKSDILPAIAAGSTGVFIPHDLTWVHEHAEAPETDPRFFRLERFADLLGLVDDLA</sequence>
<reference evidence="2" key="1">
    <citation type="journal article" date="2014" name="Int. J. Syst. Evol. Microbiol.">
        <title>Complete genome sequence of Corynebacterium casei LMG S-19264T (=DSM 44701T), isolated from a smear-ripened cheese.</title>
        <authorList>
            <consortium name="US DOE Joint Genome Institute (JGI-PGF)"/>
            <person name="Walter F."/>
            <person name="Albersmeier A."/>
            <person name="Kalinowski J."/>
            <person name="Ruckert C."/>
        </authorList>
    </citation>
    <scope>NUCLEOTIDE SEQUENCE</scope>
    <source>
        <strain evidence="2">CGMCC 1.15493</strain>
    </source>
</reference>
<dbReference type="CDD" id="cd07515">
    <property type="entry name" value="HAD-like"/>
    <property type="match status" value="1"/>
</dbReference>
<dbReference type="SUPFAM" id="SSF56784">
    <property type="entry name" value="HAD-like"/>
    <property type="match status" value="1"/>
</dbReference>
<dbReference type="GO" id="GO:0016787">
    <property type="term" value="F:hydrolase activity"/>
    <property type="evidence" value="ECO:0007669"/>
    <property type="project" value="UniProtKB-KW"/>
</dbReference>
<protein>
    <submittedName>
        <fullName evidence="2">Haloacid dehalogenase</fullName>
    </submittedName>
</protein>
<dbReference type="Proteomes" id="UP000613160">
    <property type="component" value="Unassembled WGS sequence"/>
</dbReference>
<dbReference type="PANTHER" id="PTHR43316">
    <property type="entry name" value="HYDROLASE, HALOACID DELAHOGENASE-RELATED"/>
    <property type="match status" value="1"/>
</dbReference>
<dbReference type="InterPro" id="IPR023214">
    <property type="entry name" value="HAD_sf"/>
</dbReference>
<dbReference type="Pfam" id="PF00702">
    <property type="entry name" value="Hydrolase"/>
    <property type="match status" value="1"/>
</dbReference>
<keyword evidence="3" id="KW-1185">Reference proteome</keyword>
<evidence type="ECO:0000313" key="3">
    <source>
        <dbReference type="Proteomes" id="UP000613160"/>
    </source>
</evidence>
<dbReference type="Gene3D" id="1.10.150.240">
    <property type="entry name" value="Putative phosphatase, domain 2"/>
    <property type="match status" value="1"/>
</dbReference>
<dbReference type="InterPro" id="IPR023198">
    <property type="entry name" value="PGP-like_dom2"/>
</dbReference>
<name>A0A916YGG1_9HYPH</name>
<keyword evidence="1" id="KW-0378">Hydrolase</keyword>
<dbReference type="InterPro" id="IPR051540">
    <property type="entry name" value="S-2-haloacid_dehalogenase"/>
</dbReference>
<dbReference type="PANTHER" id="PTHR43316:SF8">
    <property type="entry name" value="HAD FAMILY HYDROLASE"/>
    <property type="match status" value="1"/>
</dbReference>
<organism evidence="2 3">
    <name type="scientific">Aureimonas glaciei</name>
    <dbReference type="NCBI Taxonomy" id="1776957"/>
    <lineage>
        <taxon>Bacteria</taxon>
        <taxon>Pseudomonadati</taxon>
        <taxon>Pseudomonadota</taxon>
        <taxon>Alphaproteobacteria</taxon>
        <taxon>Hyphomicrobiales</taxon>
        <taxon>Aurantimonadaceae</taxon>
        <taxon>Aureimonas</taxon>
    </lineage>
</organism>
<dbReference type="InterPro" id="IPR036412">
    <property type="entry name" value="HAD-like_sf"/>
</dbReference>